<keyword evidence="6 8" id="KW-0472">Membrane</keyword>
<name>A0A0A7T2L7_LACLL</name>
<dbReference type="EMBL" id="CP015904">
    <property type="protein sequence ID" value="ARE13852.1"/>
    <property type="molecule type" value="Genomic_DNA"/>
</dbReference>
<feature type="domain" description="POTRA" evidence="10">
    <location>
        <begin position="153"/>
        <end position="224"/>
    </location>
</feature>
<evidence type="ECO:0000313" key="13">
    <source>
        <dbReference type="EMBL" id="GAM80897.1"/>
    </source>
</evidence>
<dbReference type="GO" id="GO:0005886">
    <property type="term" value="C:plasma membrane"/>
    <property type="evidence" value="ECO:0007669"/>
    <property type="project" value="UniProtKB-SubCell"/>
</dbReference>
<evidence type="ECO:0000313" key="12">
    <source>
        <dbReference type="EMBL" id="ARE21212.1"/>
    </source>
</evidence>
<dbReference type="HAMAP" id="MF_00912">
    <property type="entry name" value="DivIB"/>
    <property type="match status" value="1"/>
</dbReference>
<dbReference type="GO" id="GO:0032153">
    <property type="term" value="C:cell division site"/>
    <property type="evidence" value="ECO:0007669"/>
    <property type="project" value="UniProtKB-UniRule"/>
</dbReference>
<keyword evidence="5 8" id="KW-1133">Transmembrane helix</keyword>
<reference evidence="14" key="4">
    <citation type="journal article" date="2017" name="Genome Announc.">
        <title>Draft Genome Sequences of 24 Lactococcus lactis Strains.</title>
        <authorList>
            <person name="Backus L."/>
            <person name="Wels M."/>
            <person name="Boekhorst J."/>
            <person name="Dijkstra A.R."/>
            <person name="Beerthuyzen M."/>
            <person name="Kelly W.J."/>
            <person name="Siezen R.J."/>
            <person name="van Hijum S.A."/>
            <person name="Bachmann H."/>
        </authorList>
    </citation>
    <scope>NUCLEOTIDE SEQUENCE</scope>
    <source>
        <strain evidence="14">LMG9447</strain>
    </source>
</reference>
<comment type="similarity">
    <text evidence="8">Belongs to the FtsQ/DivIB family. DivIB subfamily.</text>
</comment>
<evidence type="ECO:0000313" key="15">
    <source>
        <dbReference type="Proteomes" id="UP000031847"/>
    </source>
</evidence>
<comment type="function">
    <text evidence="8">Cell division protein that may be involved in stabilizing or promoting the assembly of the division complex.</text>
</comment>
<evidence type="ECO:0000313" key="18">
    <source>
        <dbReference type="Proteomes" id="UP000192095"/>
    </source>
</evidence>
<organism evidence="14 16">
    <name type="scientific">Lactococcus lactis subsp. lactis</name>
    <name type="common">Streptococcus lactis</name>
    <dbReference type="NCBI Taxonomy" id="1360"/>
    <lineage>
        <taxon>Bacteria</taxon>
        <taxon>Bacillati</taxon>
        <taxon>Bacillota</taxon>
        <taxon>Bacilli</taxon>
        <taxon>Lactobacillales</taxon>
        <taxon>Streptococcaceae</taxon>
        <taxon>Lactococcus</taxon>
    </lineage>
</organism>
<dbReference type="EMBL" id="CP015902">
    <property type="protein sequence ID" value="ARE21212.1"/>
    <property type="molecule type" value="Genomic_DNA"/>
</dbReference>
<proteinExistence type="inferred from homology"/>
<comment type="subcellular location">
    <subcellularLocation>
        <location evidence="8">Cell membrane</location>
        <topology evidence="8">Single-pass type II membrane protein</topology>
    </subcellularLocation>
    <subcellularLocation>
        <location evidence="1">Membrane</location>
    </subcellularLocation>
    <text evidence="8">Localizes to the division septum.</text>
</comment>
<protein>
    <recommendedName>
        <fullName evidence="8">Cell division protein DivIB</fullName>
    </recommendedName>
</protein>
<evidence type="ECO:0000256" key="3">
    <source>
        <dbReference type="ARBA" id="ARBA00022618"/>
    </source>
</evidence>
<accession>A0A0A7T2L7</accession>
<feature type="region of interest" description="Disordered" evidence="9">
    <location>
        <begin position="368"/>
        <end position="392"/>
    </location>
</feature>
<dbReference type="PATRIC" id="fig|1360.109.peg.941"/>
<dbReference type="PANTHER" id="PTHR37820">
    <property type="entry name" value="CELL DIVISION PROTEIN DIVIB"/>
    <property type="match status" value="1"/>
</dbReference>
<dbReference type="EMBL" id="BBSI01000031">
    <property type="protein sequence ID" value="GAM80897.1"/>
    <property type="molecule type" value="Genomic_DNA"/>
</dbReference>
<reference evidence="12" key="5">
    <citation type="submission" date="2023-07" db="EMBL/GenBank/DDBJ databases">
        <authorList>
            <person name="McDonnell B."/>
        </authorList>
    </citation>
    <scope>NUCLEOTIDE SEQUENCE</scope>
    <source>
        <strain evidence="12">UC06</strain>
    </source>
</reference>
<dbReference type="Pfam" id="PF03799">
    <property type="entry name" value="FtsQ_DivIB_C"/>
    <property type="match status" value="1"/>
</dbReference>
<evidence type="ECO:0000256" key="8">
    <source>
        <dbReference type="HAMAP-Rule" id="MF_00912"/>
    </source>
</evidence>
<dbReference type="InterPro" id="IPR034746">
    <property type="entry name" value="POTRA"/>
</dbReference>
<dbReference type="Proteomes" id="UP000192095">
    <property type="component" value="Chromosome"/>
</dbReference>
<dbReference type="InterPro" id="IPR013685">
    <property type="entry name" value="POTRA_FtsQ_type"/>
</dbReference>
<evidence type="ECO:0000259" key="10">
    <source>
        <dbReference type="PROSITE" id="PS51779"/>
    </source>
</evidence>
<gene>
    <name evidence="8" type="primary">divIB</name>
    <name evidence="13" type="ORF">JCM5805K_2013</name>
    <name evidence="12" type="ORF">LLUC06_1669</name>
    <name evidence="11" type="ORF">LLUC11_1523</name>
    <name evidence="14" type="ORF">LMG9449_0596</name>
</gene>
<dbReference type="Proteomes" id="UP000031847">
    <property type="component" value="Unassembled WGS sequence"/>
</dbReference>
<feature type="compositionally biased region" description="Acidic residues" evidence="9">
    <location>
        <begin position="58"/>
        <end position="76"/>
    </location>
</feature>
<sequence>MSEKDNNLTPWQQKHLEYQKRKAEEAKKEKKANQPKKVHFSSPFLKSLPKTEKNFDDTRDEAESAELLEEGFETNNEETQSSEAPIENEKIIAQLEQLSQENEYEYEEDQIKRPSRFSSLFKGSAPLLKKMWPALAIVVLVFVGSLYLISPLSKISTFSVSGNANESSEQVALASGIQTSDSIFNILNNKEKIEATIEQKFPRISAVTINYHFPNRFEAIVKEHTNSVYVKRNNQTYLVLNNGYVITTPVDATKLEKLPVLQNFNDEEVKTFVNAYETLKPAIKSLMTNVTKTPTDATKDFIAIDMSDGNQVRVSLSQLADRLPYYPSVAKQVQAPQVVDMEAGIYTKPKAAYDAYLSQLSTSKSASISAQNAKKTDASSENTAQSTTTSSN</sequence>
<keyword evidence="3 8" id="KW-0132">Cell division</keyword>
<evidence type="ECO:0000313" key="14">
    <source>
        <dbReference type="EMBL" id="KSU20490.1"/>
    </source>
</evidence>
<dbReference type="RefSeq" id="WP_021722683.1">
    <property type="nucleotide sequence ID" value="NZ_BAABQR010000005.1"/>
</dbReference>
<evidence type="ECO:0000256" key="7">
    <source>
        <dbReference type="ARBA" id="ARBA00023306"/>
    </source>
</evidence>
<evidence type="ECO:0000313" key="11">
    <source>
        <dbReference type="EMBL" id="ARE13852.1"/>
    </source>
</evidence>
<evidence type="ECO:0000313" key="17">
    <source>
        <dbReference type="Proteomes" id="UP000192067"/>
    </source>
</evidence>
<dbReference type="Proteomes" id="UP000053612">
    <property type="component" value="Unassembled WGS sequence"/>
</dbReference>
<evidence type="ECO:0000256" key="5">
    <source>
        <dbReference type="ARBA" id="ARBA00022989"/>
    </source>
</evidence>
<dbReference type="Pfam" id="PF08478">
    <property type="entry name" value="POTRA_1"/>
    <property type="match status" value="1"/>
</dbReference>
<dbReference type="GO" id="GO:0043093">
    <property type="term" value="P:FtsZ-dependent cytokinesis"/>
    <property type="evidence" value="ECO:0007669"/>
    <property type="project" value="UniProtKB-UniRule"/>
</dbReference>
<dbReference type="PANTHER" id="PTHR37820:SF1">
    <property type="entry name" value="CELL DIVISION PROTEIN FTSQ"/>
    <property type="match status" value="1"/>
</dbReference>
<evidence type="ECO:0000313" key="16">
    <source>
        <dbReference type="Proteomes" id="UP000053612"/>
    </source>
</evidence>
<dbReference type="Proteomes" id="UP000192067">
    <property type="component" value="Chromosome"/>
</dbReference>
<keyword evidence="2 8" id="KW-1003">Cell membrane</keyword>
<reference evidence="13 15" key="1">
    <citation type="submission" date="2015-01" db="EMBL/GenBank/DDBJ databases">
        <title>Lactococcus lactis subsp.lactis JCM 5805 whole genome shotgun sequence.</title>
        <authorList>
            <person name="Fujii T."/>
            <person name="Tomita Y."/>
            <person name="Ikushima S."/>
            <person name="Fujiwara D."/>
        </authorList>
    </citation>
    <scope>NUCLEOTIDE SEQUENCE [LARGE SCALE GENOMIC DNA]</scope>
    <source>
        <strain evidence="13 15">JCM 5805</strain>
    </source>
</reference>
<dbReference type="PROSITE" id="PS51779">
    <property type="entry name" value="POTRA"/>
    <property type="match status" value="1"/>
</dbReference>
<dbReference type="InterPro" id="IPR050487">
    <property type="entry name" value="FtsQ_DivIB"/>
</dbReference>
<evidence type="ECO:0000256" key="2">
    <source>
        <dbReference type="ARBA" id="ARBA00022475"/>
    </source>
</evidence>
<evidence type="ECO:0000256" key="6">
    <source>
        <dbReference type="ARBA" id="ARBA00023136"/>
    </source>
</evidence>
<evidence type="ECO:0000256" key="1">
    <source>
        <dbReference type="ARBA" id="ARBA00004370"/>
    </source>
</evidence>
<feature type="region of interest" description="Disordered" evidence="9">
    <location>
        <begin position="1"/>
        <end position="88"/>
    </location>
</feature>
<dbReference type="InterPro" id="IPR026580">
    <property type="entry name" value="DivIB"/>
</dbReference>
<evidence type="ECO:0000256" key="4">
    <source>
        <dbReference type="ARBA" id="ARBA00022692"/>
    </source>
</evidence>
<dbReference type="EMBL" id="LKLS01000064">
    <property type="protein sequence ID" value="KSU20490.1"/>
    <property type="molecule type" value="Genomic_DNA"/>
</dbReference>
<feature type="transmembrane region" description="Helical" evidence="8">
    <location>
        <begin position="131"/>
        <end position="149"/>
    </location>
</feature>
<reference evidence="17 18" key="3">
    <citation type="journal article" date="2017" name="BMC Genomics">
        <title>Comparative and functional genomics of the Lactococcus lactis taxon; insights into evolution and niche adaptation.</title>
        <authorList>
            <person name="Kelleher P."/>
            <person name="Bottacini F."/>
            <person name="Mahony J."/>
            <person name="Kilcawley K.N."/>
            <person name="van Sinderen D."/>
        </authorList>
    </citation>
    <scope>NUCLEOTIDE SEQUENCE [LARGE SCALE GENOMIC DNA]</scope>
    <source>
        <strain evidence="12 18">UC06</strain>
        <strain evidence="11 17">UC11</strain>
    </source>
</reference>
<keyword evidence="7 8" id="KW-0131">Cell cycle</keyword>
<evidence type="ECO:0000256" key="9">
    <source>
        <dbReference type="SAM" id="MobiDB-lite"/>
    </source>
</evidence>
<dbReference type="InterPro" id="IPR005548">
    <property type="entry name" value="Cell_div_FtsQ/DivIB_C"/>
</dbReference>
<dbReference type="Gene3D" id="3.40.50.10960">
    <property type="match status" value="1"/>
</dbReference>
<feature type="compositionally biased region" description="Basic and acidic residues" evidence="9">
    <location>
        <begin position="14"/>
        <end position="32"/>
    </location>
</feature>
<keyword evidence="4 8" id="KW-0812">Transmembrane</keyword>
<reference evidence="16" key="2">
    <citation type="submission" date="2015-10" db="EMBL/GenBank/DDBJ databases">
        <title>Draft Genome Sequences of 11 Lactococcus lactis subspecies cremoris strains.</title>
        <authorList>
            <person name="Wels M."/>
            <person name="Backus L."/>
            <person name="Boekhorst J."/>
            <person name="Dijkstra A."/>
            <person name="Beerthuizen M."/>
            <person name="Kelly W."/>
            <person name="Siezen R."/>
            <person name="Bachmann H."/>
            <person name="Van Hijum S."/>
        </authorList>
    </citation>
    <scope>NUCLEOTIDE SEQUENCE [LARGE SCALE GENOMIC DNA]</scope>
    <source>
        <strain evidence="16">LMG9449</strain>
    </source>
</reference>
<dbReference type="AlphaFoldDB" id="A0A0A7T2L7"/>